<comment type="caution">
    <text evidence="1">The sequence shown here is derived from an EMBL/GenBank/DDBJ whole genome shotgun (WGS) entry which is preliminary data.</text>
</comment>
<keyword evidence="2" id="KW-1185">Reference proteome</keyword>
<sequence length="371" mass="41332">HRRVEITALDDVDQRFTLAFYEDHYGQSRLVESYQVGIDTDDIDDQGLSAYAPTVLEERSSRFRCQVAYNARWADVMPLSGAFTGGNNGESPTTQQWIEAWSRLKSDDVAFDLLFAAGQYDTAVLAHAIEIAEGRLTQLKLDVPPYLTESAALKWLEDANLESYQAQAIHYPYKANDEWYGGKSLWGASGALVAAKARCYATPTGHGAVSGAHYTAAGESRGLINRRGIEPLHSTGFVLPDERVEARMNPVDKGKFINDCLNLWPKNNYLRFEHVVAVLNAISHEFIQAASVAKFEPDGLTLSLLTTLANDICQRRVDAGAFVNPRNPERDGENPFRIDIKQLEIDLWQVEVSFAPTGVARRIALQPKLMR</sequence>
<organism evidence="1 2">
    <name type="scientific">Spartinivicinus marinus</name>
    <dbReference type="NCBI Taxonomy" id="2994442"/>
    <lineage>
        <taxon>Bacteria</taxon>
        <taxon>Pseudomonadati</taxon>
        <taxon>Pseudomonadota</taxon>
        <taxon>Gammaproteobacteria</taxon>
        <taxon>Oceanospirillales</taxon>
        <taxon>Zooshikellaceae</taxon>
        <taxon>Spartinivicinus</taxon>
    </lineage>
</organism>
<evidence type="ECO:0000313" key="1">
    <source>
        <dbReference type="EMBL" id="NYZ69425.1"/>
    </source>
</evidence>
<evidence type="ECO:0008006" key="3">
    <source>
        <dbReference type="Google" id="ProtNLM"/>
    </source>
</evidence>
<protein>
    <recommendedName>
        <fullName evidence="3">Tail sheath protein</fullName>
    </recommendedName>
</protein>
<reference evidence="1 2" key="1">
    <citation type="submission" date="2020-07" db="EMBL/GenBank/DDBJ databases">
        <title>Endozoicomonas sp. nov., isolated from sediment.</title>
        <authorList>
            <person name="Gu T."/>
        </authorList>
    </citation>
    <scope>NUCLEOTIDE SEQUENCE [LARGE SCALE GENOMIC DNA]</scope>
    <source>
        <strain evidence="1 2">SM1973</strain>
    </source>
</reference>
<accession>A0A853IK18</accession>
<dbReference type="AlphaFoldDB" id="A0A853IK18"/>
<proteinExistence type="predicted"/>
<feature type="non-terminal residue" evidence="1">
    <location>
        <position position="1"/>
    </location>
</feature>
<dbReference type="Proteomes" id="UP000569732">
    <property type="component" value="Unassembled WGS sequence"/>
</dbReference>
<gene>
    <name evidence="1" type="ORF">H0A36_25755</name>
</gene>
<dbReference type="EMBL" id="JACCKB010000084">
    <property type="protein sequence ID" value="NYZ69425.1"/>
    <property type="molecule type" value="Genomic_DNA"/>
</dbReference>
<name>A0A853IK18_9GAMM</name>
<dbReference type="RefSeq" id="WP_180571416.1">
    <property type="nucleotide sequence ID" value="NZ_JACCKB010000084.1"/>
</dbReference>
<evidence type="ECO:0000313" key="2">
    <source>
        <dbReference type="Proteomes" id="UP000569732"/>
    </source>
</evidence>